<gene>
    <name evidence="2" type="ORF">JOC47_002405</name>
</gene>
<protein>
    <recommendedName>
        <fullName evidence="4">Flagellar assembly protein T N-terminal domain-containing protein</fullName>
    </recommendedName>
</protein>
<evidence type="ECO:0000256" key="1">
    <source>
        <dbReference type="SAM" id="SignalP"/>
    </source>
</evidence>
<organism evidence="2 3">
    <name type="scientific">Halanaerobacter jeridensis</name>
    <dbReference type="NCBI Taxonomy" id="706427"/>
    <lineage>
        <taxon>Bacteria</taxon>
        <taxon>Bacillati</taxon>
        <taxon>Bacillota</taxon>
        <taxon>Clostridia</taxon>
        <taxon>Halanaerobiales</taxon>
        <taxon>Halobacteroidaceae</taxon>
        <taxon>Halanaerobacter</taxon>
    </lineage>
</organism>
<name>A0A938XVD4_9FIRM</name>
<feature type="signal peptide" evidence="1">
    <location>
        <begin position="1"/>
        <end position="26"/>
    </location>
</feature>
<reference evidence="2" key="1">
    <citation type="submission" date="2021-01" db="EMBL/GenBank/DDBJ databases">
        <title>Genomic Encyclopedia of Type Strains, Phase IV (KMG-IV): sequencing the most valuable type-strain genomes for metagenomic binning, comparative biology and taxonomic classification.</title>
        <authorList>
            <person name="Goeker M."/>
        </authorList>
    </citation>
    <scope>NUCLEOTIDE SEQUENCE</scope>
    <source>
        <strain evidence="2">DSM 23230</strain>
    </source>
</reference>
<dbReference type="Proteomes" id="UP000774000">
    <property type="component" value="Unassembled WGS sequence"/>
</dbReference>
<evidence type="ECO:0008006" key="4">
    <source>
        <dbReference type="Google" id="ProtNLM"/>
    </source>
</evidence>
<sequence>MKGYYRRGIILFILLLLFSLSSITTAADTKTVVVQGLASLEDSSLAVAKEKAVNRGLRRAVEQVVGTYIDATTKVENGQLISDRILKDSRGYVKDYQILKENVVDNNYQVQLRVAVGTGDVINDLEALELNIKQQGNPRVMILIEQMKEGYYVNLSPQVVNNKLMEEFIASGYRVLDQEQIKKVVDSEQRQAMIAGNYCLAAKLGSQLQADLVVLGDARASHVDLSDVYGDNLSSLESYSSNINVKVINITTAEVITTANAEASGAGANKESAARKALTKAANDLGQELIDDLSKELIQAEKTVTVKVNNLQSLAELKELESVLNTMRSIKRVYLRGYNNNLGTFDIELKQRTKVLDVALELEKNLGFEFEINNLSSAKLVLRIQ</sequence>
<proteinExistence type="predicted"/>
<dbReference type="AlphaFoldDB" id="A0A938XVD4"/>
<keyword evidence="3" id="KW-1185">Reference proteome</keyword>
<dbReference type="EMBL" id="JAFBDQ010000013">
    <property type="protein sequence ID" value="MBM7557539.1"/>
    <property type="molecule type" value="Genomic_DNA"/>
</dbReference>
<dbReference type="RefSeq" id="WP_204702285.1">
    <property type="nucleotide sequence ID" value="NZ_JAFBDQ010000013.1"/>
</dbReference>
<evidence type="ECO:0000313" key="3">
    <source>
        <dbReference type="Proteomes" id="UP000774000"/>
    </source>
</evidence>
<dbReference type="Gene3D" id="3.40.50.10610">
    <property type="entry name" value="ABC-type transport auxiliary lipoprotein component"/>
    <property type="match status" value="1"/>
</dbReference>
<dbReference type="Gene3D" id="3.30.1660.40">
    <property type="entry name" value="FlgT, N-terminal domain"/>
    <property type="match status" value="1"/>
</dbReference>
<keyword evidence="1" id="KW-0732">Signal</keyword>
<accession>A0A938XVD4</accession>
<evidence type="ECO:0000313" key="2">
    <source>
        <dbReference type="EMBL" id="MBM7557539.1"/>
    </source>
</evidence>
<feature type="chain" id="PRO_5036934438" description="Flagellar assembly protein T N-terminal domain-containing protein" evidence="1">
    <location>
        <begin position="27"/>
        <end position="385"/>
    </location>
</feature>
<dbReference type="InterPro" id="IPR038180">
    <property type="entry name" value="FlgT_N_sf"/>
</dbReference>
<comment type="caution">
    <text evidence="2">The sequence shown here is derived from an EMBL/GenBank/DDBJ whole genome shotgun (WGS) entry which is preliminary data.</text>
</comment>